<dbReference type="PRINTS" id="PR00039">
    <property type="entry name" value="HTHLYSR"/>
</dbReference>
<dbReference type="SUPFAM" id="SSF46785">
    <property type="entry name" value="Winged helix' DNA-binding domain"/>
    <property type="match status" value="1"/>
</dbReference>
<dbReference type="EMBL" id="CP058214">
    <property type="protein sequence ID" value="QPC42775.1"/>
    <property type="molecule type" value="Genomic_DNA"/>
</dbReference>
<dbReference type="Proteomes" id="UP000593594">
    <property type="component" value="Chromosome"/>
</dbReference>
<keyword evidence="4" id="KW-0804">Transcription</keyword>
<evidence type="ECO:0000256" key="4">
    <source>
        <dbReference type="ARBA" id="ARBA00023163"/>
    </source>
</evidence>
<dbReference type="CDD" id="cd05466">
    <property type="entry name" value="PBP2_LTTR_substrate"/>
    <property type="match status" value="1"/>
</dbReference>
<dbReference type="PROSITE" id="PS50931">
    <property type="entry name" value="HTH_LYSR"/>
    <property type="match status" value="1"/>
</dbReference>
<comment type="similarity">
    <text evidence="1">Belongs to the LysR transcriptional regulatory family.</text>
</comment>
<name>A0A7S8C3L8_9HYPH</name>
<dbReference type="GO" id="GO:0003700">
    <property type="term" value="F:DNA-binding transcription factor activity"/>
    <property type="evidence" value="ECO:0007669"/>
    <property type="project" value="InterPro"/>
</dbReference>
<keyword evidence="2" id="KW-0805">Transcription regulation</keyword>
<dbReference type="InterPro" id="IPR036388">
    <property type="entry name" value="WH-like_DNA-bd_sf"/>
</dbReference>
<dbReference type="Gene3D" id="1.10.10.10">
    <property type="entry name" value="Winged helix-like DNA-binding domain superfamily/Winged helix DNA-binding domain"/>
    <property type="match status" value="1"/>
</dbReference>
<proteinExistence type="inferred from homology"/>
<evidence type="ECO:0000256" key="3">
    <source>
        <dbReference type="ARBA" id="ARBA00023125"/>
    </source>
</evidence>
<dbReference type="Pfam" id="PF00126">
    <property type="entry name" value="HTH_1"/>
    <property type="match status" value="1"/>
</dbReference>
<dbReference type="PANTHER" id="PTHR30346:SF28">
    <property type="entry name" value="HTH-TYPE TRANSCRIPTIONAL REGULATOR CYNR"/>
    <property type="match status" value="1"/>
</dbReference>
<dbReference type="InterPro" id="IPR005119">
    <property type="entry name" value="LysR_subst-bd"/>
</dbReference>
<dbReference type="RefSeq" id="WP_213164009.1">
    <property type="nucleotide sequence ID" value="NZ_CP058214.1"/>
</dbReference>
<gene>
    <name evidence="6" type="ORF">HW532_08745</name>
</gene>
<dbReference type="InterPro" id="IPR000847">
    <property type="entry name" value="LysR_HTH_N"/>
</dbReference>
<accession>A0A7S8C3L8</accession>
<dbReference type="PANTHER" id="PTHR30346">
    <property type="entry name" value="TRANSCRIPTIONAL DUAL REGULATOR HCAR-RELATED"/>
    <property type="match status" value="1"/>
</dbReference>
<organism evidence="6 7">
    <name type="scientific">Kaustia mangrovi</name>
    <dbReference type="NCBI Taxonomy" id="2593653"/>
    <lineage>
        <taxon>Bacteria</taxon>
        <taxon>Pseudomonadati</taxon>
        <taxon>Pseudomonadota</taxon>
        <taxon>Alphaproteobacteria</taxon>
        <taxon>Hyphomicrobiales</taxon>
        <taxon>Parvibaculaceae</taxon>
        <taxon>Kaustia</taxon>
    </lineage>
</organism>
<evidence type="ECO:0000256" key="1">
    <source>
        <dbReference type="ARBA" id="ARBA00009437"/>
    </source>
</evidence>
<evidence type="ECO:0000313" key="7">
    <source>
        <dbReference type="Proteomes" id="UP000593594"/>
    </source>
</evidence>
<feature type="domain" description="HTH lysR-type" evidence="5">
    <location>
        <begin position="1"/>
        <end position="60"/>
    </location>
</feature>
<evidence type="ECO:0000313" key="6">
    <source>
        <dbReference type="EMBL" id="QPC42775.1"/>
    </source>
</evidence>
<dbReference type="SUPFAM" id="SSF53850">
    <property type="entry name" value="Periplasmic binding protein-like II"/>
    <property type="match status" value="1"/>
</dbReference>
<dbReference type="Pfam" id="PF03466">
    <property type="entry name" value="LysR_substrate"/>
    <property type="match status" value="1"/>
</dbReference>
<reference evidence="6 7" key="1">
    <citation type="submission" date="2020-06" db="EMBL/GenBank/DDBJ databases">
        <title>Genome sequence of 2 isolates from Red Sea Mangroves.</title>
        <authorList>
            <person name="Sefrji F."/>
            <person name="Michoud G."/>
            <person name="Merlino G."/>
            <person name="Daffonchio D."/>
        </authorList>
    </citation>
    <scope>NUCLEOTIDE SEQUENCE [LARGE SCALE GENOMIC DNA]</scope>
    <source>
        <strain evidence="6 7">R1DC25</strain>
    </source>
</reference>
<dbReference type="AlphaFoldDB" id="A0A7S8C3L8"/>
<dbReference type="Gene3D" id="3.40.190.10">
    <property type="entry name" value="Periplasmic binding protein-like II"/>
    <property type="match status" value="2"/>
</dbReference>
<dbReference type="GO" id="GO:0032993">
    <property type="term" value="C:protein-DNA complex"/>
    <property type="evidence" value="ECO:0007669"/>
    <property type="project" value="TreeGrafter"/>
</dbReference>
<dbReference type="InterPro" id="IPR036390">
    <property type="entry name" value="WH_DNA-bd_sf"/>
</dbReference>
<sequence length="285" mass="31229">MNLRHLRFFIAVVECRGVSSAATRLRVSQPAVSAALRSLEDDLGLELFERRGGSRRTIPTFRGLRFYEHASEILGRYEEAKRSLRAPDEKLPVVRVGVLRTLAATDVAAVHASLTRRLPQMRWSLRDGSEHEILGWMNQGRIDIAWTLVEDTSETMSPLWREPYVVMVSRQHRLAGTSGGRVQVADIAQEPLVLRGTCELKHGALKAAGLSMKIAARTARDDLALQLVAKGIGIAVAPRSLATMGVVALPVADLGLSRQIGVRWRQGTPDATIEAVSAAVESRDS</sequence>
<dbReference type="GO" id="GO:0003677">
    <property type="term" value="F:DNA binding"/>
    <property type="evidence" value="ECO:0007669"/>
    <property type="project" value="UniProtKB-KW"/>
</dbReference>
<evidence type="ECO:0000256" key="2">
    <source>
        <dbReference type="ARBA" id="ARBA00023015"/>
    </source>
</evidence>
<keyword evidence="7" id="KW-1185">Reference proteome</keyword>
<evidence type="ECO:0000259" key="5">
    <source>
        <dbReference type="PROSITE" id="PS50931"/>
    </source>
</evidence>
<dbReference type="KEGG" id="kmn:HW532_08745"/>
<keyword evidence="3" id="KW-0238">DNA-binding</keyword>
<dbReference type="FunFam" id="1.10.10.10:FF:000001">
    <property type="entry name" value="LysR family transcriptional regulator"/>
    <property type="match status" value="1"/>
</dbReference>
<protein>
    <submittedName>
        <fullName evidence="6">LysR family transcriptional regulator</fullName>
    </submittedName>
</protein>